<keyword evidence="4" id="KW-1185">Reference proteome</keyword>
<evidence type="ECO:0000259" key="2">
    <source>
        <dbReference type="Pfam" id="PF05232"/>
    </source>
</evidence>
<evidence type="ECO:0000256" key="1">
    <source>
        <dbReference type="SAM" id="Phobius"/>
    </source>
</evidence>
<name>A0A1I0A885_9GAMM</name>
<accession>A0A1I0A885</accession>
<feature type="domain" description="Chlorhexidine efflux transporter" evidence="2">
    <location>
        <begin position="93"/>
        <end position="154"/>
    </location>
</feature>
<dbReference type="Proteomes" id="UP000242642">
    <property type="component" value="Unassembled WGS sequence"/>
</dbReference>
<sequence length="166" mass="19172">MQNKTSEKASTQINNIDDVFIPPNKTKKERLLHAILFEVIALILCAPALAWIMNKPLVTSASLTVMNAGCAMLMNIIFNIIFDHFEKKIGFTRNVKIRIMHACLFEISLLMLIVPLGAMLLGISLYASFAMNVGLIFFFLPYTYIYNLIFDTMRYKFFYKKWQNKQ</sequence>
<dbReference type="InterPro" id="IPR007896">
    <property type="entry name" value="BTP_bacteria"/>
</dbReference>
<proteinExistence type="predicted"/>
<keyword evidence="1" id="KW-0472">Membrane</keyword>
<feature type="transmembrane region" description="Helical" evidence="1">
    <location>
        <begin position="31"/>
        <end position="53"/>
    </location>
</feature>
<feature type="transmembrane region" description="Helical" evidence="1">
    <location>
        <begin position="103"/>
        <end position="123"/>
    </location>
</feature>
<feature type="transmembrane region" description="Helical" evidence="1">
    <location>
        <begin position="65"/>
        <end position="82"/>
    </location>
</feature>
<dbReference type="NCBIfam" id="NF033664">
    <property type="entry name" value="PACE_transport"/>
    <property type="match status" value="1"/>
</dbReference>
<dbReference type="InterPro" id="IPR058208">
    <property type="entry name" value="PACE"/>
</dbReference>
<protein>
    <submittedName>
        <fullName evidence="3">Uncharacterized membrane protein</fullName>
    </submittedName>
</protein>
<dbReference type="STRING" id="1123402.SAMN02583745_00814"/>
<organism evidence="3 4">
    <name type="scientific">Thorsellia anophelis DSM 18579</name>
    <dbReference type="NCBI Taxonomy" id="1123402"/>
    <lineage>
        <taxon>Bacteria</taxon>
        <taxon>Pseudomonadati</taxon>
        <taxon>Pseudomonadota</taxon>
        <taxon>Gammaproteobacteria</taxon>
        <taxon>Enterobacterales</taxon>
        <taxon>Thorselliaceae</taxon>
        <taxon>Thorsellia</taxon>
    </lineage>
</organism>
<keyword evidence="1" id="KW-1133">Transmembrane helix</keyword>
<gene>
    <name evidence="3" type="ORF">SAMN02583745_00814</name>
</gene>
<dbReference type="Pfam" id="PF05232">
    <property type="entry name" value="BTP"/>
    <property type="match status" value="2"/>
</dbReference>
<evidence type="ECO:0000313" key="4">
    <source>
        <dbReference type="Proteomes" id="UP000242642"/>
    </source>
</evidence>
<dbReference type="EMBL" id="FOHV01000005">
    <property type="protein sequence ID" value="SES89891.1"/>
    <property type="molecule type" value="Genomic_DNA"/>
</dbReference>
<dbReference type="AlphaFoldDB" id="A0A1I0A885"/>
<reference evidence="4" key="1">
    <citation type="submission" date="2016-10" db="EMBL/GenBank/DDBJ databases">
        <authorList>
            <person name="Varghese N."/>
            <person name="Submissions S."/>
        </authorList>
    </citation>
    <scope>NUCLEOTIDE SEQUENCE [LARGE SCALE GENOMIC DNA]</scope>
    <source>
        <strain evidence="4">DSM 18579</strain>
    </source>
</reference>
<evidence type="ECO:0000313" key="3">
    <source>
        <dbReference type="EMBL" id="SES89891.1"/>
    </source>
</evidence>
<feature type="transmembrane region" description="Helical" evidence="1">
    <location>
        <begin position="129"/>
        <end position="150"/>
    </location>
</feature>
<feature type="domain" description="Chlorhexidine efflux transporter" evidence="2">
    <location>
        <begin position="26"/>
        <end position="87"/>
    </location>
</feature>
<keyword evidence="1" id="KW-0812">Transmembrane</keyword>
<dbReference type="RefSeq" id="WP_177168572.1">
    <property type="nucleotide sequence ID" value="NZ_FOHV01000005.1"/>
</dbReference>